<organism evidence="2">
    <name type="scientific">Demequina capsici</name>
    <dbReference type="NCBI Taxonomy" id="3075620"/>
    <lineage>
        <taxon>Bacteria</taxon>
        <taxon>Bacillati</taxon>
        <taxon>Actinomycetota</taxon>
        <taxon>Actinomycetes</taxon>
        <taxon>Micrococcales</taxon>
        <taxon>Demequinaceae</taxon>
        <taxon>Demequina</taxon>
    </lineage>
</organism>
<dbReference type="Gene3D" id="3.40.50.1820">
    <property type="entry name" value="alpha/beta hydrolase"/>
    <property type="match status" value="1"/>
</dbReference>
<dbReference type="EMBL" id="CP134880">
    <property type="protein sequence ID" value="WNM28760.1"/>
    <property type="molecule type" value="Genomic_DNA"/>
</dbReference>
<dbReference type="EMBL" id="CP134879">
    <property type="protein sequence ID" value="WNM25865.1"/>
    <property type="molecule type" value="Genomic_DNA"/>
</dbReference>
<name>A0AA96FHM4_9MICO</name>
<evidence type="ECO:0000313" key="2">
    <source>
        <dbReference type="EMBL" id="WNM28760.1"/>
    </source>
</evidence>
<dbReference type="Proteomes" id="UP001303408">
    <property type="component" value="Chromosome"/>
</dbReference>
<dbReference type="AlphaFoldDB" id="A0AA96FHM4"/>
<dbReference type="Proteomes" id="UP001304125">
    <property type="component" value="Chromosome"/>
</dbReference>
<dbReference type="InterPro" id="IPR010662">
    <property type="entry name" value="RBBP9/YdeN"/>
</dbReference>
<dbReference type="SUPFAM" id="SSF53474">
    <property type="entry name" value="alpha/beta-Hydrolases"/>
    <property type="match status" value="1"/>
</dbReference>
<dbReference type="Pfam" id="PF06821">
    <property type="entry name" value="Ser_hydrolase"/>
    <property type="match status" value="1"/>
</dbReference>
<keyword evidence="3" id="KW-1185">Reference proteome</keyword>
<accession>A0AA96FCK7</accession>
<sequence length="200" mass="21543">MTDTRVLLLHGMSPRNPSHWLWPLAEQLRERRIPVQLPLLPQCGAPSFEAWRDVALQELEMLGDGDRVVVAHSLGTVLWSLLAAELPDRLKVSRALLVAPPTPRELVHSVASFRCDDDVMGAGARAGAGAVTVVGREVDPHRTQSLEQLTRGWGVDVHELPGSGHLNPADGHGPWAWPLEWVLGSSAAPALGGGAFSLHA</sequence>
<evidence type="ECO:0000313" key="3">
    <source>
        <dbReference type="Proteomes" id="UP001304125"/>
    </source>
</evidence>
<dbReference type="KEGG" id="dcp:RN607_07065"/>
<protein>
    <submittedName>
        <fullName evidence="2">Alpha/beta fold hydrolase</fullName>
    </submittedName>
</protein>
<gene>
    <name evidence="1" type="ORF">RN606_06860</name>
    <name evidence="2" type="ORF">RN607_07065</name>
</gene>
<evidence type="ECO:0000313" key="1">
    <source>
        <dbReference type="EMBL" id="WNM25865.1"/>
    </source>
</evidence>
<dbReference type="GO" id="GO:0016787">
    <property type="term" value="F:hydrolase activity"/>
    <property type="evidence" value="ECO:0007669"/>
    <property type="project" value="UniProtKB-KW"/>
</dbReference>
<accession>A0AA96FHM4</accession>
<proteinExistence type="predicted"/>
<reference evidence="2 3" key="1">
    <citation type="submission" date="2023-09" db="EMBL/GenBank/DDBJ databases">
        <title>Demequina sp. a novel bacteria isolated from Capsicum annuum.</title>
        <authorList>
            <person name="Humaira Z."/>
            <person name="Lee J."/>
            <person name="Cho D."/>
        </authorList>
    </citation>
    <scope>NUCLEOTIDE SEQUENCE</scope>
    <source>
        <strain evidence="1 3">OYTSA14</strain>
        <strain evidence="2">PMTSA13</strain>
    </source>
</reference>
<dbReference type="RefSeq" id="WP_313501464.1">
    <property type="nucleotide sequence ID" value="NZ_CP134879.1"/>
</dbReference>
<keyword evidence="2" id="KW-0378">Hydrolase</keyword>
<dbReference type="InterPro" id="IPR029058">
    <property type="entry name" value="AB_hydrolase_fold"/>
</dbReference>